<protein>
    <submittedName>
        <fullName evidence="1">17934_t:CDS:1</fullName>
    </submittedName>
</protein>
<comment type="caution">
    <text evidence="1">The sequence shown here is derived from an EMBL/GenBank/DDBJ whole genome shotgun (WGS) entry which is preliminary data.</text>
</comment>
<reference evidence="1 2" key="1">
    <citation type="submission" date="2021-06" db="EMBL/GenBank/DDBJ databases">
        <authorList>
            <person name="Kallberg Y."/>
            <person name="Tangrot J."/>
            <person name="Rosling A."/>
        </authorList>
    </citation>
    <scope>NUCLEOTIDE SEQUENCE [LARGE SCALE GENOMIC DNA]</scope>
    <source>
        <strain evidence="1 2">120-4 pot B 10/14</strain>
    </source>
</reference>
<evidence type="ECO:0000313" key="1">
    <source>
        <dbReference type="EMBL" id="CAG8795539.1"/>
    </source>
</evidence>
<gene>
    <name evidence="1" type="ORF">GMARGA_LOCUS22002</name>
</gene>
<feature type="non-terminal residue" evidence="1">
    <location>
        <position position="1"/>
    </location>
</feature>
<keyword evidence="2" id="KW-1185">Reference proteome</keyword>
<accession>A0ABN7VS60</accession>
<organism evidence="1 2">
    <name type="scientific">Gigaspora margarita</name>
    <dbReference type="NCBI Taxonomy" id="4874"/>
    <lineage>
        <taxon>Eukaryota</taxon>
        <taxon>Fungi</taxon>
        <taxon>Fungi incertae sedis</taxon>
        <taxon>Mucoromycota</taxon>
        <taxon>Glomeromycotina</taxon>
        <taxon>Glomeromycetes</taxon>
        <taxon>Diversisporales</taxon>
        <taxon>Gigasporaceae</taxon>
        <taxon>Gigaspora</taxon>
    </lineage>
</organism>
<dbReference type="Proteomes" id="UP000789901">
    <property type="component" value="Unassembled WGS sequence"/>
</dbReference>
<proteinExistence type="predicted"/>
<evidence type="ECO:0000313" key="2">
    <source>
        <dbReference type="Proteomes" id="UP000789901"/>
    </source>
</evidence>
<dbReference type="EMBL" id="CAJVQB010020849">
    <property type="protein sequence ID" value="CAG8795539.1"/>
    <property type="molecule type" value="Genomic_DNA"/>
</dbReference>
<sequence length="177" mass="20671">LQIFNEIIDEYLLSLSEKKRSKALITEDTANEYLQILNNPQNTSIANSNICYQVKNSYSSLKKRLYYIIAEEHLPIEHKSAKATYKQVSHKYHGVKRYLLEDCQNKNEDLYWTVGLATIIYSMNLFVCCATNKRPFELVFGHEPHGNCVLIDQLWSQGVQYEENIPDNIQIEDYDNI</sequence>
<name>A0ABN7VS60_GIGMA</name>